<feature type="compositionally biased region" description="Acidic residues" evidence="5">
    <location>
        <begin position="121"/>
        <end position="146"/>
    </location>
</feature>
<feature type="region of interest" description="Disordered" evidence="5">
    <location>
        <begin position="121"/>
        <end position="160"/>
    </location>
</feature>
<dbReference type="Gene3D" id="2.60.40.1220">
    <property type="match status" value="1"/>
</dbReference>
<evidence type="ECO:0000313" key="10">
    <source>
        <dbReference type="Proteomes" id="UP000028875"/>
    </source>
</evidence>
<dbReference type="Proteomes" id="UP000028875">
    <property type="component" value="Unassembled WGS sequence"/>
</dbReference>
<reference evidence="9 10" key="1">
    <citation type="submission" date="2014-03" db="EMBL/GenBank/DDBJ databases">
        <authorList>
            <person name="Urmite Genomes U."/>
        </authorList>
    </citation>
    <scope>NUCLEOTIDE SEQUENCE [LARGE SCALE GENOMIC DNA]</scope>
    <source>
        <strain evidence="9 10">Vm-5</strain>
    </source>
</reference>
<keyword evidence="4" id="KW-0186">Copper</keyword>
<gene>
    <name evidence="9" type="ORF">BN990_00744</name>
</gene>
<keyword evidence="10" id="KW-1185">Reference proteome</keyword>
<evidence type="ECO:0000256" key="6">
    <source>
        <dbReference type="SAM" id="Phobius"/>
    </source>
</evidence>
<feature type="domain" description="CopC" evidence="8">
    <location>
        <begin position="24"/>
        <end position="117"/>
    </location>
</feature>
<dbReference type="InterPro" id="IPR032694">
    <property type="entry name" value="CopC/D"/>
</dbReference>
<dbReference type="GO" id="GO:0030313">
    <property type="term" value="C:cell envelope"/>
    <property type="evidence" value="ECO:0007669"/>
    <property type="project" value="UniProtKB-SubCell"/>
</dbReference>
<keyword evidence="2" id="KW-0479">Metal-binding</keyword>
<evidence type="ECO:0000256" key="7">
    <source>
        <dbReference type="SAM" id="SignalP"/>
    </source>
</evidence>
<dbReference type="STRING" id="1462526.BN990_00744"/>
<dbReference type="Pfam" id="PF04234">
    <property type="entry name" value="CopC"/>
    <property type="match status" value="1"/>
</dbReference>
<sequence length="189" mass="20683" precursor="true">MKKLTTIFVATTIFLYMAPPVFAHTHLASSNPEAGATVTEPMKEMTLSFDTVIEQTATLELENSNGTLTQVDNISINDDGELHAVFDQALENGEYTARWEIIGVDGHPMEDSITFTVDVEESVEEDTANEETAPTEEDAAETDEDNTVSPANETESNQAEQDNSNVILIAILVVAIIAIIVIVRLKRKK</sequence>
<evidence type="ECO:0000313" key="9">
    <source>
        <dbReference type="EMBL" id="CDQ38474.1"/>
    </source>
</evidence>
<dbReference type="GO" id="GO:0005886">
    <property type="term" value="C:plasma membrane"/>
    <property type="evidence" value="ECO:0007669"/>
    <property type="project" value="TreeGrafter"/>
</dbReference>
<comment type="caution">
    <text evidence="9">The sequence shown here is derived from an EMBL/GenBank/DDBJ whole genome shotgun (WGS) entry which is preliminary data.</text>
</comment>
<dbReference type="InterPro" id="IPR014755">
    <property type="entry name" value="Cu-Rt/internalin_Ig-like"/>
</dbReference>
<reference evidence="10" key="2">
    <citation type="submission" date="2014-05" db="EMBL/GenBank/DDBJ databases">
        <title>Draft genome sequence of Virgibacillus massiliensis Vm-5.</title>
        <authorList>
            <person name="Khelaifia S."/>
            <person name="Croce O."/>
            <person name="Lagier J.C."/>
            <person name="Raoult D."/>
        </authorList>
    </citation>
    <scope>NUCLEOTIDE SEQUENCE [LARGE SCALE GENOMIC DNA]</scope>
    <source>
        <strain evidence="10">Vm-5</strain>
    </source>
</reference>
<evidence type="ECO:0000256" key="4">
    <source>
        <dbReference type="ARBA" id="ARBA00023008"/>
    </source>
</evidence>
<proteinExistence type="predicted"/>
<keyword evidence="3 7" id="KW-0732">Signal</keyword>
<dbReference type="AlphaFoldDB" id="A0A024Q7P5"/>
<evidence type="ECO:0000256" key="5">
    <source>
        <dbReference type="SAM" id="MobiDB-lite"/>
    </source>
</evidence>
<evidence type="ECO:0000259" key="8">
    <source>
        <dbReference type="Pfam" id="PF04234"/>
    </source>
</evidence>
<dbReference type="RefSeq" id="WP_038242453.1">
    <property type="nucleotide sequence ID" value="NZ_BNER01000001.1"/>
</dbReference>
<name>A0A024Q7P5_9BACI</name>
<organism evidence="9 10">
    <name type="scientific">Virgibacillus massiliensis</name>
    <dbReference type="NCBI Taxonomy" id="1462526"/>
    <lineage>
        <taxon>Bacteria</taxon>
        <taxon>Bacillati</taxon>
        <taxon>Bacillota</taxon>
        <taxon>Bacilli</taxon>
        <taxon>Bacillales</taxon>
        <taxon>Bacillaceae</taxon>
        <taxon>Virgibacillus</taxon>
    </lineage>
</organism>
<dbReference type="GO" id="GO:0005507">
    <property type="term" value="F:copper ion binding"/>
    <property type="evidence" value="ECO:0007669"/>
    <property type="project" value="InterPro"/>
</dbReference>
<accession>A0A024Q7P5</accession>
<dbReference type="GO" id="GO:0046688">
    <property type="term" value="P:response to copper ion"/>
    <property type="evidence" value="ECO:0007669"/>
    <property type="project" value="InterPro"/>
</dbReference>
<evidence type="ECO:0000256" key="1">
    <source>
        <dbReference type="ARBA" id="ARBA00004196"/>
    </source>
</evidence>
<feature type="compositionally biased region" description="Polar residues" evidence="5">
    <location>
        <begin position="148"/>
        <end position="160"/>
    </location>
</feature>
<dbReference type="SUPFAM" id="SSF81296">
    <property type="entry name" value="E set domains"/>
    <property type="match status" value="1"/>
</dbReference>
<keyword evidence="6" id="KW-0472">Membrane</keyword>
<dbReference type="PANTHER" id="PTHR34820">
    <property type="entry name" value="INNER MEMBRANE PROTEIN YEBZ"/>
    <property type="match status" value="1"/>
</dbReference>
<dbReference type="EMBL" id="CCDP010000001">
    <property type="protein sequence ID" value="CDQ38474.1"/>
    <property type="molecule type" value="Genomic_DNA"/>
</dbReference>
<dbReference type="OrthoDB" id="2353937at2"/>
<dbReference type="GO" id="GO:0042597">
    <property type="term" value="C:periplasmic space"/>
    <property type="evidence" value="ECO:0007669"/>
    <property type="project" value="InterPro"/>
</dbReference>
<protein>
    <submittedName>
        <fullName evidence="9">Copper resistance protein CopC</fullName>
    </submittedName>
</protein>
<keyword evidence="6" id="KW-0812">Transmembrane</keyword>
<dbReference type="InterPro" id="IPR014756">
    <property type="entry name" value="Ig_E-set"/>
</dbReference>
<dbReference type="eggNOG" id="COG2372">
    <property type="taxonomic scope" value="Bacteria"/>
</dbReference>
<comment type="subcellular location">
    <subcellularLocation>
        <location evidence="1">Cell envelope</location>
    </subcellularLocation>
</comment>
<dbReference type="InterPro" id="IPR007348">
    <property type="entry name" value="CopC_dom"/>
</dbReference>
<evidence type="ECO:0000256" key="3">
    <source>
        <dbReference type="ARBA" id="ARBA00022729"/>
    </source>
</evidence>
<dbReference type="GO" id="GO:0006825">
    <property type="term" value="P:copper ion transport"/>
    <property type="evidence" value="ECO:0007669"/>
    <property type="project" value="InterPro"/>
</dbReference>
<evidence type="ECO:0000256" key="2">
    <source>
        <dbReference type="ARBA" id="ARBA00022723"/>
    </source>
</evidence>
<feature type="chain" id="PRO_5001535972" evidence="7">
    <location>
        <begin position="24"/>
        <end position="189"/>
    </location>
</feature>
<feature type="signal peptide" evidence="7">
    <location>
        <begin position="1"/>
        <end position="23"/>
    </location>
</feature>
<dbReference type="PANTHER" id="PTHR34820:SF4">
    <property type="entry name" value="INNER MEMBRANE PROTEIN YEBZ"/>
    <property type="match status" value="1"/>
</dbReference>
<keyword evidence="6" id="KW-1133">Transmembrane helix</keyword>
<feature type="transmembrane region" description="Helical" evidence="6">
    <location>
        <begin position="166"/>
        <end position="185"/>
    </location>
</feature>